<comment type="similarity">
    <text evidence="1">Belongs to the short-chain dehydrogenases/reductases (SDR) family.</text>
</comment>
<accession>A0A0X8VDJ7</accession>
<keyword evidence="2 4" id="KW-0560">Oxidoreductase</keyword>
<dbReference type="PANTHER" id="PTHR42879:SF2">
    <property type="entry name" value="3-OXOACYL-[ACYL-CARRIER-PROTEIN] REDUCTASE FABG"/>
    <property type="match status" value="1"/>
</dbReference>
<evidence type="ECO:0000256" key="1">
    <source>
        <dbReference type="ARBA" id="ARBA00006484"/>
    </source>
</evidence>
<evidence type="ECO:0000256" key="2">
    <source>
        <dbReference type="ARBA" id="ARBA00023002"/>
    </source>
</evidence>
<dbReference type="InterPro" id="IPR002347">
    <property type="entry name" value="SDR_fam"/>
</dbReference>
<dbReference type="FunFam" id="3.40.50.720:FF:000173">
    <property type="entry name" value="3-oxoacyl-[acyl-carrier protein] reductase"/>
    <property type="match status" value="1"/>
</dbReference>
<dbReference type="Proteomes" id="UP000068026">
    <property type="component" value="Chromosome"/>
</dbReference>
<protein>
    <submittedName>
        <fullName evidence="5">3-oxoacyl-[acyl-carrier protein] reductase</fullName>
    </submittedName>
    <submittedName>
        <fullName evidence="4">3-oxoacyl-[acyl-carrier-protein] reductase FabG</fullName>
        <ecNumber evidence="4">1.1.1.100</ecNumber>
    </submittedName>
</protein>
<dbReference type="SUPFAM" id="SSF51735">
    <property type="entry name" value="NAD(P)-binding Rossmann-fold domains"/>
    <property type="match status" value="1"/>
</dbReference>
<reference evidence="4 6" key="1">
    <citation type="journal article" date="2016" name="Genome Announc.">
        <title>Complete Genome Sequence of the Amino Acid-Fermenting Clostridium propionicum X2 (DSM 1682).</title>
        <authorList>
            <person name="Poehlein A."/>
            <person name="Schlien K."/>
            <person name="Chowdhury N.P."/>
            <person name="Gottschalk G."/>
            <person name="Buckel W."/>
            <person name="Daniel R."/>
        </authorList>
    </citation>
    <scope>NUCLEOTIDE SEQUENCE [LARGE SCALE GENOMIC DNA]</scope>
    <source>
        <strain evidence="4 6">X2</strain>
    </source>
</reference>
<dbReference type="PROSITE" id="PS00061">
    <property type="entry name" value="ADH_SHORT"/>
    <property type="match status" value="1"/>
</dbReference>
<reference evidence="7" key="3">
    <citation type="submission" date="2016-11" db="EMBL/GenBank/DDBJ databases">
        <authorList>
            <person name="Jaros S."/>
            <person name="Januszkiewicz K."/>
            <person name="Wedrychowicz H."/>
        </authorList>
    </citation>
    <scope>NUCLEOTIDE SEQUENCE [LARGE SCALE GENOMIC DNA]</scope>
    <source>
        <strain evidence="7">DSM 1682</strain>
    </source>
</reference>
<dbReference type="Pfam" id="PF13561">
    <property type="entry name" value="adh_short_C2"/>
    <property type="match status" value="1"/>
</dbReference>
<dbReference type="GO" id="GO:0032787">
    <property type="term" value="P:monocarboxylic acid metabolic process"/>
    <property type="evidence" value="ECO:0007669"/>
    <property type="project" value="UniProtKB-ARBA"/>
</dbReference>
<keyword evidence="3" id="KW-0753">Steroid metabolism</keyword>
<evidence type="ECO:0000313" key="5">
    <source>
        <dbReference type="EMBL" id="SHF04787.1"/>
    </source>
</evidence>
<evidence type="ECO:0000256" key="3">
    <source>
        <dbReference type="ARBA" id="ARBA00023221"/>
    </source>
</evidence>
<dbReference type="OrthoDB" id="9803333at2"/>
<evidence type="ECO:0000313" key="7">
    <source>
        <dbReference type="Proteomes" id="UP000184204"/>
    </source>
</evidence>
<keyword evidence="6" id="KW-1185">Reference proteome</keyword>
<dbReference type="PRINTS" id="PR00080">
    <property type="entry name" value="SDRFAMILY"/>
</dbReference>
<gene>
    <name evidence="4" type="primary">fabG_2</name>
    <name evidence="4" type="ORF">CPRO_22720</name>
    <name evidence="5" type="ORF">SAMN02745151_02623</name>
</gene>
<name>A0A0X8VDJ7_ANAPI</name>
<dbReference type="PANTHER" id="PTHR42879">
    <property type="entry name" value="3-OXOACYL-(ACYL-CARRIER-PROTEIN) REDUCTASE"/>
    <property type="match status" value="1"/>
</dbReference>
<dbReference type="NCBIfam" id="NF009466">
    <property type="entry name" value="PRK12826.1-2"/>
    <property type="match status" value="1"/>
</dbReference>
<dbReference type="EC" id="1.1.1.100" evidence="4"/>
<evidence type="ECO:0000313" key="6">
    <source>
        <dbReference type="Proteomes" id="UP000068026"/>
    </source>
</evidence>
<dbReference type="Proteomes" id="UP000184204">
    <property type="component" value="Unassembled WGS sequence"/>
</dbReference>
<organism evidence="5 7">
    <name type="scientific">Anaerotignum propionicum DSM 1682</name>
    <dbReference type="NCBI Taxonomy" id="991789"/>
    <lineage>
        <taxon>Bacteria</taxon>
        <taxon>Bacillati</taxon>
        <taxon>Bacillota</taxon>
        <taxon>Clostridia</taxon>
        <taxon>Lachnospirales</taxon>
        <taxon>Anaerotignaceae</taxon>
        <taxon>Anaerotignum</taxon>
    </lineage>
</organism>
<reference evidence="6" key="2">
    <citation type="submission" date="2016-01" db="EMBL/GenBank/DDBJ databases">
        <authorList>
            <person name="Poehlein A."/>
            <person name="Schlien K."/>
            <person name="Gottschalk G."/>
            <person name="Buckel W."/>
            <person name="Daniel R."/>
        </authorList>
    </citation>
    <scope>NUCLEOTIDE SEQUENCE [LARGE SCALE GENOMIC DNA]</scope>
    <source>
        <strain evidence="6">X2</strain>
    </source>
</reference>
<dbReference type="GO" id="GO:0004316">
    <property type="term" value="F:3-oxoacyl-[acyl-carrier-protein] reductase (NADPH) activity"/>
    <property type="evidence" value="ECO:0007669"/>
    <property type="project" value="UniProtKB-EC"/>
</dbReference>
<dbReference type="RefSeq" id="WP_066051700.1">
    <property type="nucleotide sequence ID" value="NZ_CP014223.1"/>
</dbReference>
<dbReference type="KEGG" id="cpro:CPRO_22720"/>
<dbReference type="NCBIfam" id="NF005559">
    <property type="entry name" value="PRK07231.1"/>
    <property type="match status" value="1"/>
</dbReference>
<dbReference type="InterPro" id="IPR036291">
    <property type="entry name" value="NAD(P)-bd_dom_sf"/>
</dbReference>
<dbReference type="NCBIfam" id="NF047420">
    <property type="entry name" value="EF_P_mod_YmfI"/>
    <property type="match status" value="1"/>
</dbReference>
<dbReference type="EMBL" id="FQUA01000014">
    <property type="protein sequence ID" value="SHF04787.1"/>
    <property type="molecule type" value="Genomic_DNA"/>
</dbReference>
<dbReference type="GO" id="GO:0008202">
    <property type="term" value="P:steroid metabolic process"/>
    <property type="evidence" value="ECO:0007669"/>
    <property type="project" value="UniProtKB-KW"/>
</dbReference>
<dbReference type="InterPro" id="IPR050259">
    <property type="entry name" value="SDR"/>
</dbReference>
<dbReference type="PRINTS" id="PR00081">
    <property type="entry name" value="GDHRDH"/>
</dbReference>
<keyword evidence="3" id="KW-0443">Lipid metabolism</keyword>
<reference evidence="5" key="4">
    <citation type="submission" date="2016-11" db="EMBL/GenBank/DDBJ databases">
        <authorList>
            <person name="Varghese N."/>
            <person name="Submissions S."/>
        </authorList>
    </citation>
    <scope>NUCLEOTIDE SEQUENCE</scope>
    <source>
        <strain evidence="5">DSM 1682</strain>
    </source>
</reference>
<proteinExistence type="inferred from homology"/>
<evidence type="ECO:0000313" key="4">
    <source>
        <dbReference type="EMBL" id="AMJ41839.1"/>
    </source>
</evidence>
<dbReference type="InterPro" id="IPR020904">
    <property type="entry name" value="Sc_DH/Rdtase_CS"/>
</dbReference>
<sequence>MSLKGKTVFITGSSRGIGQGIAFAFAKAGCNIILNASKSKEALLEMEKQLARDNIPVLALLGDASDYDTCKKMFQTIEDTFGSVDILINNAGISHIGLFSDMNPQEWQNLIAVNLYSVFNCTHLAVADMVRKKSGSIINISSMWGELGASCEAVYSASKGGINSFTKAMAKELGPSGIRVNAIACGVIETQMNAAFDEGERKALADEISLMRFGTPAEVAKLALFLAEESSSYLTGQIITLDGGMH</sequence>
<dbReference type="EMBL" id="CP014223">
    <property type="protein sequence ID" value="AMJ41839.1"/>
    <property type="molecule type" value="Genomic_DNA"/>
</dbReference>
<dbReference type="Gene3D" id="3.40.50.720">
    <property type="entry name" value="NAD(P)-binding Rossmann-like Domain"/>
    <property type="match status" value="1"/>
</dbReference>
<dbReference type="AlphaFoldDB" id="A0A0X8VDJ7"/>